<organism evidence="1 2">
    <name type="scientific">Vitrella brassicaformis (strain CCMP3155)</name>
    <dbReference type="NCBI Taxonomy" id="1169540"/>
    <lineage>
        <taxon>Eukaryota</taxon>
        <taxon>Sar</taxon>
        <taxon>Alveolata</taxon>
        <taxon>Colpodellida</taxon>
        <taxon>Vitrellaceae</taxon>
        <taxon>Vitrella</taxon>
    </lineage>
</organism>
<proteinExistence type="predicted"/>
<gene>
    <name evidence="1" type="ORF">Vbra_2129</name>
</gene>
<sequence length="173" mass="19248">MPTVFHGHPWACDDGGALPRQRQEDLSLLLPRTATLQAKGNICTPVLKGTAGAADERRVQLCLVSCVREDLDHVRLCPRLWRAPVNFRWRPYLRQRRPEEVQPDLVTLTKDKFDLTQSDAYRLPLGTVTLVGFVMLLVTSSRLACPSHHTTGPTHGAAKAMQMDGLPTTACRV</sequence>
<evidence type="ECO:0000313" key="1">
    <source>
        <dbReference type="EMBL" id="CEM00809.1"/>
    </source>
</evidence>
<dbReference type="AlphaFoldDB" id="A0A0G4ERX6"/>
<dbReference type="Proteomes" id="UP000041254">
    <property type="component" value="Unassembled WGS sequence"/>
</dbReference>
<protein>
    <submittedName>
        <fullName evidence="1">Uncharacterized protein</fullName>
    </submittedName>
</protein>
<reference evidence="1 2" key="1">
    <citation type="submission" date="2014-11" db="EMBL/GenBank/DDBJ databases">
        <authorList>
            <person name="Zhu J."/>
            <person name="Qi W."/>
            <person name="Song R."/>
        </authorList>
    </citation>
    <scope>NUCLEOTIDE SEQUENCE [LARGE SCALE GENOMIC DNA]</scope>
</reference>
<name>A0A0G4ERX6_VITBC</name>
<dbReference type="EMBL" id="CDMY01000299">
    <property type="protein sequence ID" value="CEM00809.1"/>
    <property type="molecule type" value="Genomic_DNA"/>
</dbReference>
<evidence type="ECO:0000313" key="2">
    <source>
        <dbReference type="Proteomes" id="UP000041254"/>
    </source>
</evidence>
<accession>A0A0G4ERX6</accession>
<dbReference type="InParanoid" id="A0A0G4ERX6"/>
<dbReference type="VEuPathDB" id="CryptoDB:Vbra_2129"/>
<keyword evidence="2" id="KW-1185">Reference proteome</keyword>